<name>A0A450VX82_9GAMM</name>
<protein>
    <submittedName>
        <fullName evidence="2">Uncharacterized protein</fullName>
    </submittedName>
</protein>
<organism evidence="2">
    <name type="scientific">Candidatus Kentrum sp. FM</name>
    <dbReference type="NCBI Taxonomy" id="2126340"/>
    <lineage>
        <taxon>Bacteria</taxon>
        <taxon>Pseudomonadati</taxon>
        <taxon>Pseudomonadota</taxon>
        <taxon>Gammaproteobacteria</taxon>
        <taxon>Candidatus Kentrum</taxon>
    </lineage>
</organism>
<evidence type="ECO:0000313" key="2">
    <source>
        <dbReference type="EMBL" id="VFK09380.1"/>
    </source>
</evidence>
<proteinExistence type="predicted"/>
<accession>A0A450VX82</accession>
<dbReference type="EMBL" id="CAADEZ010000105">
    <property type="protein sequence ID" value="VFJ52659.1"/>
    <property type="molecule type" value="Genomic_DNA"/>
</dbReference>
<evidence type="ECO:0000313" key="1">
    <source>
        <dbReference type="EMBL" id="VFJ52659.1"/>
    </source>
</evidence>
<gene>
    <name evidence="1" type="ORF">BECKFM1743A_GA0114220_101056</name>
    <name evidence="2" type="ORF">BECKFM1743B_GA0114221_101038</name>
</gene>
<dbReference type="AlphaFoldDB" id="A0A450VX82"/>
<dbReference type="EMBL" id="CAADFL010000103">
    <property type="protein sequence ID" value="VFK09380.1"/>
    <property type="molecule type" value="Genomic_DNA"/>
</dbReference>
<sequence length="58" mass="6182">MDCPGVRARTDKTIFLLGERCTVPTDGSVITTKGISAAWPQPVVVVLSLSLLAIEKAR</sequence>
<reference evidence="2" key="1">
    <citation type="submission" date="2019-02" db="EMBL/GenBank/DDBJ databases">
        <authorList>
            <person name="Gruber-Vodicka R. H."/>
            <person name="Seah K. B. B."/>
        </authorList>
    </citation>
    <scope>NUCLEOTIDE SEQUENCE</scope>
    <source>
        <strain evidence="1">BECK_BZ163</strain>
        <strain evidence="2">BECK_BZ164</strain>
    </source>
</reference>